<name>A0A3N0B7S2_9ACTN</name>
<dbReference type="InterPro" id="IPR000305">
    <property type="entry name" value="GIY-YIG_endonuc"/>
</dbReference>
<evidence type="ECO:0000313" key="3">
    <source>
        <dbReference type="Proteomes" id="UP000278632"/>
    </source>
</evidence>
<feature type="domain" description="GIY-YIG" evidence="1">
    <location>
        <begin position="48"/>
        <end position="126"/>
    </location>
</feature>
<evidence type="ECO:0000313" key="2">
    <source>
        <dbReference type="EMBL" id="RNL43207.1"/>
    </source>
</evidence>
<dbReference type="RefSeq" id="WP_123192345.1">
    <property type="nucleotide sequence ID" value="NZ_QICD01000013.1"/>
</dbReference>
<dbReference type="CDD" id="cd10447">
    <property type="entry name" value="GIY-YIG_unchar_2"/>
    <property type="match status" value="1"/>
</dbReference>
<proteinExistence type="predicted"/>
<comment type="caution">
    <text evidence="2">The sequence shown here is derived from an EMBL/GenBank/DDBJ whole genome shotgun (WGS) entry which is preliminary data.</text>
</comment>
<keyword evidence="3" id="KW-1185">Reference proteome</keyword>
<dbReference type="InterPro" id="IPR025579">
    <property type="entry name" value="DUF4357"/>
</dbReference>
<organism evidence="2 3">
    <name type="scientific">Paraeggerthella hongkongensis</name>
    <dbReference type="NCBI Taxonomy" id="230658"/>
    <lineage>
        <taxon>Bacteria</taxon>
        <taxon>Bacillati</taxon>
        <taxon>Actinomycetota</taxon>
        <taxon>Coriobacteriia</taxon>
        <taxon>Eggerthellales</taxon>
        <taxon>Eggerthellaceae</taxon>
        <taxon>Paraeggerthella</taxon>
    </lineage>
</organism>
<gene>
    <name evidence="2" type="ORF">DMP08_07700</name>
</gene>
<dbReference type="AlphaFoldDB" id="A0A3N0B7S2"/>
<accession>A0A3N0B7S2</accession>
<protein>
    <recommendedName>
        <fullName evidence="1">GIY-YIG domain-containing protein</fullName>
    </recommendedName>
</protein>
<dbReference type="OrthoDB" id="2656488at2"/>
<evidence type="ECO:0000259" key="1">
    <source>
        <dbReference type="PROSITE" id="PS50164"/>
    </source>
</evidence>
<dbReference type="Proteomes" id="UP000278632">
    <property type="component" value="Unassembled WGS sequence"/>
</dbReference>
<dbReference type="Pfam" id="PF14267">
    <property type="entry name" value="DUF4357"/>
    <property type="match status" value="1"/>
</dbReference>
<dbReference type="PROSITE" id="PS50164">
    <property type="entry name" value="GIY_YIG"/>
    <property type="match status" value="1"/>
</dbReference>
<sequence>MKRSINLLLIDGNATGCWKGEFSNRTLVAYRMSRQQLVGGYESRPEFGSSGVYILFGQNDDGDPLAYIGEAEDGMKRVRQHLNDGKDFWTEFILFVKSDNKLNKAHVRYLEDRLIKQAQSAGRYELDNGMSSPSASLSENDEADMQELLDDIQLMTGVLGQKIFEPVAQRNIQDKTSPSYSLKVGKANAQGDVTSDGFVVYAGATFGPEVSPSLGNGYLALREKLFDDQVVDANYILQKDQLFGSSSAAAAVILGYNVSGPQKWVDGHGVSLRDNETRASVQG</sequence>
<reference evidence="3" key="1">
    <citation type="submission" date="2018-05" db="EMBL/GenBank/DDBJ databases">
        <title>Genome Sequencing of selected type strains of the family Eggerthellaceae.</title>
        <authorList>
            <person name="Danylec N."/>
            <person name="Stoll D.A."/>
            <person name="Doetsch A."/>
            <person name="Huch M."/>
        </authorList>
    </citation>
    <scope>NUCLEOTIDE SEQUENCE [LARGE SCALE GENOMIC DNA]</scope>
    <source>
        <strain evidence="3">DSM 16106</strain>
    </source>
</reference>
<dbReference type="EMBL" id="QICD01000013">
    <property type="protein sequence ID" value="RNL43207.1"/>
    <property type="molecule type" value="Genomic_DNA"/>
</dbReference>